<protein>
    <submittedName>
        <fullName evidence="1">DNA repair protein rad50</fullName>
    </submittedName>
</protein>
<accession>A0ACC2RK92</accession>
<comment type="caution">
    <text evidence="1">The sequence shown here is derived from an EMBL/GenBank/DDBJ whole genome shotgun (WGS) entry which is preliminary data.</text>
</comment>
<reference evidence="1" key="1">
    <citation type="submission" date="2022-04" db="EMBL/GenBank/DDBJ databases">
        <title>Genome of the entomopathogenic fungus Entomophthora muscae.</title>
        <authorList>
            <person name="Elya C."/>
            <person name="Lovett B.R."/>
            <person name="Lee E."/>
            <person name="Macias A.M."/>
            <person name="Hajek A.E."/>
            <person name="De Bivort B.L."/>
            <person name="Kasson M.T."/>
            <person name="De Fine Licht H.H."/>
            <person name="Stajich J.E."/>
        </authorList>
    </citation>
    <scope>NUCLEOTIDE SEQUENCE</scope>
    <source>
        <strain evidence="1">Berkeley</strain>
    </source>
</reference>
<organism evidence="1 2">
    <name type="scientific">Entomophthora muscae</name>
    <dbReference type="NCBI Taxonomy" id="34485"/>
    <lineage>
        <taxon>Eukaryota</taxon>
        <taxon>Fungi</taxon>
        <taxon>Fungi incertae sedis</taxon>
        <taxon>Zoopagomycota</taxon>
        <taxon>Entomophthoromycotina</taxon>
        <taxon>Entomophthoromycetes</taxon>
        <taxon>Entomophthorales</taxon>
        <taxon>Entomophthoraceae</taxon>
        <taxon>Entomophthora</taxon>
    </lineage>
</organism>
<proteinExistence type="predicted"/>
<sequence>MASIEKLLLKGIRSFDPDENAVIHFYKPLTIIVGQNGSGKTTIIEALKYATTGDMPPNTKGGAFIHDPRVLGRNEVTSEVRLRFFNVNGLAMEAQRSAQVLQKKTTSTFKTLQSIIQSIDPETNEKTSITVRSCDLDEEMSRNLGVSKAILDNVIFCHQEESNWPLSDSSTLKKRFDEIFASTNYSKLCDELRKSAKAEAMVVKEHRMNLTIREKDREKAQKIRLQNGELQDKIQTSSAKTDAWTEQLEELSLAIETLSEGAEEQQQAVTRLAVLERDVSAYSKECNEIRRTLDEIIAPNEPLEKLLADVKMQISNDKEKKNQIELQHQVLDKELSKSQSQTYSLLSQQGKYKADSENYDRTLEERKKLISEIRPKLLQGSSPGSDLFLDDNEETVEEFFQLFESQIAHDQREAELAKEQSRSKQNELNAELQNLRIQELQCNVILKSSISKKEDCIRKLNDARERIKSIQTETIDIEALQRDVQEKETAVDLAKLKAEDGNIDRQIAQKNQELSEADDLLTKSYQAAPSPAQNHTLESRVTLTVKTADRKEKSNRLNKLIDANRKHFERHLNHTPLPQSIGYQVQSTIGVKKEAIKTKTHLVKDVNIKLASVEAKFAMLQSQVTKKQAQLIELQSHVQAACGSQDLPTAIRQAEGLLHTKESQLHQNKGMGSIYSDLLDKSCHPRESLNDPKRMKYDIQQVVPESCPLCDATFQKQWDAKQFIKDLAEKHHSLQESSRELTLESQRVKATLAKLRNVSAEWDHLERIRKIELPGLEEEQRQYVARAVDLRRELGEHESELQQILLDVADLEKLIKPSLEISFLDVQLSQLDEELRLLPQDTACPVPDERSNQTSKLAARCKELRAELEALRSKKEAERNQIIELENAVRSAKHFLLKASSKDQDLLNLTTLISNLEGEIANAEKKAEMSSSRVEELVPQIASKQREIDLAISTGDELITKHQQSLNFLTQCKGRLNTMEQTIQQFDSSNTHMQLNQMNITIQKHNSKISQIQGQLEELSQLKEALVARIYTSTAQKENIQKNIKYLEIANKLEAAEQECTHLRQLYVNRDNTKHQAELVEKRERQNYLIAKRSGLLGEIRIMEAQIKRNQRELEISYKDIDELYRTNAHLVAISELKAEELTNYNVALEKAIMKYHSCKMAEINKIIQELWTSTYYGSDIDTIRIKSDAEKQAARSFNYRLVMVKGSVELDMRGRCSAGQKVLASIIVRLALAEAFGTNCGVLALDEPTTNLDCDNIRNLAQSLVSIIKSRSNQHNFQLVVITHDVEFTAALGRSDYTDHYWVVSKDNGKTSSIRRKDVKDIV</sequence>
<keyword evidence="2" id="KW-1185">Reference proteome</keyword>
<gene>
    <name evidence="1" type="primary">RAD50_1</name>
    <name evidence="1" type="ORF">DSO57_1014126</name>
</gene>
<dbReference type="EMBL" id="QTSX02007153">
    <property type="protein sequence ID" value="KAJ9050468.1"/>
    <property type="molecule type" value="Genomic_DNA"/>
</dbReference>
<dbReference type="Proteomes" id="UP001165960">
    <property type="component" value="Unassembled WGS sequence"/>
</dbReference>
<evidence type="ECO:0000313" key="2">
    <source>
        <dbReference type="Proteomes" id="UP001165960"/>
    </source>
</evidence>
<evidence type="ECO:0000313" key="1">
    <source>
        <dbReference type="EMBL" id="KAJ9050468.1"/>
    </source>
</evidence>
<name>A0ACC2RK92_9FUNG</name>